<gene>
    <name evidence="2" type="ORF">PMG11_05138</name>
</gene>
<dbReference type="AlphaFoldDB" id="A0A0F7VEL6"/>
<keyword evidence="3" id="KW-1185">Reference proteome</keyword>
<feature type="compositionally biased region" description="Basic and acidic residues" evidence="1">
    <location>
        <begin position="50"/>
        <end position="59"/>
    </location>
</feature>
<feature type="compositionally biased region" description="Polar residues" evidence="1">
    <location>
        <begin position="138"/>
        <end position="153"/>
    </location>
</feature>
<dbReference type="STRING" id="104259.A0A0F7VEL6"/>
<feature type="compositionally biased region" description="Basic and acidic residues" evidence="1">
    <location>
        <begin position="68"/>
        <end position="82"/>
    </location>
</feature>
<organism evidence="2 3">
    <name type="scientific">Penicillium brasilianum</name>
    <dbReference type="NCBI Taxonomy" id="104259"/>
    <lineage>
        <taxon>Eukaryota</taxon>
        <taxon>Fungi</taxon>
        <taxon>Dikarya</taxon>
        <taxon>Ascomycota</taxon>
        <taxon>Pezizomycotina</taxon>
        <taxon>Eurotiomycetes</taxon>
        <taxon>Eurotiomycetidae</taxon>
        <taxon>Eurotiales</taxon>
        <taxon>Aspergillaceae</taxon>
        <taxon>Penicillium</taxon>
    </lineage>
</organism>
<evidence type="ECO:0000313" key="2">
    <source>
        <dbReference type="EMBL" id="CEO60513.1"/>
    </source>
</evidence>
<name>A0A0F7VEL6_PENBI</name>
<feature type="compositionally biased region" description="Basic and acidic residues" evidence="1">
    <location>
        <begin position="262"/>
        <end position="276"/>
    </location>
</feature>
<feature type="compositionally biased region" description="Low complexity" evidence="1">
    <location>
        <begin position="89"/>
        <end position="100"/>
    </location>
</feature>
<reference evidence="3" key="1">
    <citation type="journal article" date="2015" name="Genome Announc.">
        <title>Draft genome sequence of the fungus Penicillium brasilianum MG11.</title>
        <authorList>
            <person name="Horn F."/>
            <person name="Linde J."/>
            <person name="Mattern D.J."/>
            <person name="Walther G."/>
            <person name="Guthke R."/>
            <person name="Brakhage A.A."/>
            <person name="Valiante V."/>
        </authorList>
    </citation>
    <scope>NUCLEOTIDE SEQUENCE [LARGE SCALE GENOMIC DNA]</scope>
    <source>
        <strain evidence="3">MG11</strain>
    </source>
</reference>
<protein>
    <submittedName>
        <fullName evidence="2">Uncharacterized protein</fullName>
    </submittedName>
</protein>
<feature type="compositionally biased region" description="Basic and acidic residues" evidence="1">
    <location>
        <begin position="231"/>
        <end position="254"/>
    </location>
</feature>
<feature type="compositionally biased region" description="Basic and acidic residues" evidence="1">
    <location>
        <begin position="296"/>
        <end position="310"/>
    </location>
</feature>
<feature type="region of interest" description="Disordered" evidence="1">
    <location>
        <begin position="231"/>
        <end position="408"/>
    </location>
</feature>
<evidence type="ECO:0000313" key="3">
    <source>
        <dbReference type="Proteomes" id="UP000042958"/>
    </source>
</evidence>
<feature type="compositionally biased region" description="Basic and acidic residues" evidence="1">
    <location>
        <begin position="335"/>
        <end position="347"/>
    </location>
</feature>
<dbReference type="Proteomes" id="UP000042958">
    <property type="component" value="Unassembled WGS sequence"/>
</dbReference>
<feature type="region of interest" description="Disordered" evidence="1">
    <location>
        <begin position="1"/>
        <end position="196"/>
    </location>
</feature>
<dbReference type="EMBL" id="CDHK01000004">
    <property type="protein sequence ID" value="CEO60513.1"/>
    <property type="molecule type" value="Genomic_DNA"/>
</dbReference>
<sequence length="408" mass="44030">MADMDEFAQTRGADDLFDDEIIPVSAEEQQAQAEVVVAPADPEPQPEPEPVPRQEEPVIKKQQPPRGEASHRGRGGDRDRGRGRGRGGQSQAQGRAQPQGKGRGLQDSQWADKKPAEKSPRPKGPKAAKEPAPVKQTEPATPTQTESGPTEETVQADEAQGEETTGNGTEAQRVPAVRGDRSATGGVRKPKLTEEELSKRIAAAKEHAAKKAAAHARAEADQASFLEREQIAAEKRRKEAANRRVMDNEREQNRQRKLKAQTGREWDSQKTEDDYNPRGGGSQFRRGMHGGVSGYARRDVDERPSEDGAGDHPSPGRGRGRGGRGGRGRGGSHGPRGDRASSKDLLEKPATPTVNNEADFPSLPAGKKPELPPTTTVETKAVAQPPSMEKLEATMSPLTGTWADQVEE</sequence>
<proteinExistence type="predicted"/>
<dbReference type="OrthoDB" id="2402960at2759"/>
<feature type="compositionally biased region" description="Basic residues" evidence="1">
    <location>
        <begin position="318"/>
        <end position="327"/>
    </location>
</feature>
<accession>A0A0F7VEL6</accession>
<evidence type="ECO:0000256" key="1">
    <source>
        <dbReference type="SAM" id="MobiDB-lite"/>
    </source>
</evidence>
<feature type="compositionally biased region" description="Basic and acidic residues" evidence="1">
    <location>
        <begin position="110"/>
        <end position="120"/>
    </location>
</feature>
<feature type="compositionally biased region" description="Low complexity" evidence="1">
    <location>
        <begin position="26"/>
        <end position="40"/>
    </location>
</feature>